<evidence type="ECO:0000313" key="1">
    <source>
        <dbReference type="EMBL" id="EPA06540.1"/>
    </source>
</evidence>
<dbReference type="EMBL" id="AHJG01000035">
    <property type="protein sequence ID" value="EPA06540.1"/>
    <property type="molecule type" value="Genomic_DNA"/>
</dbReference>
<name>S2E5U6_9ARCH</name>
<dbReference type="Proteomes" id="UP000014065">
    <property type="component" value="Unassembled WGS sequence"/>
</dbReference>
<protein>
    <submittedName>
        <fullName evidence="1">Uncharacterized protein</fullName>
    </submittedName>
</protein>
<accession>S2E5U6</accession>
<evidence type="ECO:0000313" key="2">
    <source>
        <dbReference type="Proteomes" id="UP000014065"/>
    </source>
</evidence>
<organism evidence="1 2">
    <name type="scientific">Candidatus Nitrosarchaeum limnium BG20</name>
    <dbReference type="NCBI Taxonomy" id="859192"/>
    <lineage>
        <taxon>Archaea</taxon>
        <taxon>Nitrososphaerota</taxon>
        <taxon>Nitrososphaeria</taxon>
        <taxon>Nitrosopumilales</taxon>
        <taxon>Nitrosopumilaceae</taxon>
        <taxon>Nitrosarchaeum</taxon>
    </lineage>
</organism>
<sequence>MTMALLMVWEFVIDMSCKIGFIHNFSYFAIQDKKMCINCGIEESNNN</sequence>
<reference evidence="1 2" key="1">
    <citation type="journal article" date="2012" name="J. Bacteriol.">
        <title>Genome Sequence of "Candidatus Nitrosoarchaeum limnia" BG20, a Low-Salinity Ammonia-Oxidizing Archaeon from the San Francisco Bay Estuary.</title>
        <authorList>
            <person name="Mosier A.C."/>
            <person name="Allen E.E."/>
            <person name="Kim M."/>
            <person name="Ferriera S."/>
            <person name="Francis C.A."/>
        </authorList>
    </citation>
    <scope>NUCLEOTIDE SEQUENCE [LARGE SCALE GENOMIC DNA]</scope>
    <source>
        <strain evidence="1 2">BG20</strain>
    </source>
</reference>
<keyword evidence="2" id="KW-1185">Reference proteome</keyword>
<comment type="caution">
    <text evidence="1">The sequence shown here is derived from an EMBL/GenBank/DDBJ whole genome shotgun (WGS) entry which is preliminary data.</text>
</comment>
<proteinExistence type="predicted"/>
<gene>
    <name evidence="1" type="ORF">BG20_I1140</name>
</gene>
<dbReference type="AlphaFoldDB" id="S2E5U6"/>